<organism evidence="1 2">
    <name type="scientific">Streptomyces yangpuensis</name>
    <dbReference type="NCBI Taxonomy" id="1648182"/>
    <lineage>
        <taxon>Bacteria</taxon>
        <taxon>Bacillati</taxon>
        <taxon>Actinomycetota</taxon>
        <taxon>Actinomycetes</taxon>
        <taxon>Kitasatosporales</taxon>
        <taxon>Streptomycetaceae</taxon>
        <taxon>Streptomyces</taxon>
    </lineage>
</organism>
<keyword evidence="2" id="KW-1185">Reference proteome</keyword>
<reference evidence="1" key="1">
    <citation type="submission" date="2022-08" db="EMBL/GenBank/DDBJ databases">
        <authorList>
            <person name="Tian L."/>
        </authorList>
    </citation>
    <scope>NUCLEOTIDE SEQUENCE</scope>
    <source>
        <strain evidence="1">CM253</strain>
        <plasmid evidence="1">psa3239</plasmid>
    </source>
</reference>
<dbReference type="Proteomes" id="UP001057738">
    <property type="component" value="Plasmid psa3239"/>
</dbReference>
<dbReference type="GeneID" id="95578822"/>
<dbReference type="EMBL" id="CP102516">
    <property type="protein sequence ID" value="UUY52546.1"/>
    <property type="molecule type" value="Genomic_DNA"/>
</dbReference>
<proteinExistence type="predicted"/>
<evidence type="ECO:0000313" key="2">
    <source>
        <dbReference type="Proteomes" id="UP001057738"/>
    </source>
</evidence>
<protein>
    <recommendedName>
        <fullName evidence="3">Immunity protein 50</fullName>
    </recommendedName>
</protein>
<keyword evidence="1" id="KW-0614">Plasmid</keyword>
<geneLocation type="plasmid" evidence="1 2">
    <name>psa3239</name>
</geneLocation>
<accession>A0ABY5Q7X5</accession>
<gene>
    <name evidence="1" type="ORF">NRK68_35370</name>
</gene>
<dbReference type="RefSeq" id="WP_183068859.1">
    <property type="nucleotide sequence ID" value="NZ_CP102516.1"/>
</dbReference>
<evidence type="ECO:0000313" key="1">
    <source>
        <dbReference type="EMBL" id="UUY52546.1"/>
    </source>
</evidence>
<sequence length="142" mass="15458">MIRGFKYRLRSPIGGLAADLSAEAVSPGETAAPSVGIHRGVRLLLPASGIYWEDLAWLSFVIALRADELRTRHPDGVHLQIVSLDFPLADYRPEVAALAVDGWLREEFDLPDIGITCSYTGGADPYAFSWGGAEPPLRSPRL</sequence>
<evidence type="ECO:0008006" key="3">
    <source>
        <dbReference type="Google" id="ProtNLM"/>
    </source>
</evidence>
<name>A0ABY5Q7X5_9ACTN</name>